<accession>A0ABU0B752</accession>
<feature type="compositionally biased region" description="Basic residues" evidence="2">
    <location>
        <begin position="77"/>
        <end position="87"/>
    </location>
</feature>
<organism evidence="3 4">
    <name type="scientific">Ancylobacter polymorphus</name>
    <dbReference type="NCBI Taxonomy" id="223390"/>
    <lineage>
        <taxon>Bacteria</taxon>
        <taxon>Pseudomonadati</taxon>
        <taxon>Pseudomonadota</taxon>
        <taxon>Alphaproteobacteria</taxon>
        <taxon>Hyphomicrobiales</taxon>
        <taxon>Xanthobacteraceae</taxon>
        <taxon>Ancylobacter</taxon>
    </lineage>
</organism>
<evidence type="ECO:0000313" key="4">
    <source>
        <dbReference type="Proteomes" id="UP001224682"/>
    </source>
</evidence>
<evidence type="ECO:0000256" key="2">
    <source>
        <dbReference type="SAM" id="MobiDB-lite"/>
    </source>
</evidence>
<keyword evidence="4" id="KW-1185">Reference proteome</keyword>
<feature type="coiled-coil region" evidence="1">
    <location>
        <begin position="113"/>
        <end position="147"/>
    </location>
</feature>
<dbReference type="Proteomes" id="UP001224682">
    <property type="component" value="Unassembled WGS sequence"/>
</dbReference>
<feature type="region of interest" description="Disordered" evidence="2">
    <location>
        <begin position="72"/>
        <end position="94"/>
    </location>
</feature>
<sequence length="156" mass="17157">MSMIVLTSIFFTHPGAGALYLGTASGTFIPRLSVGFRAGLWRLRGVGAVAFRYGCECVTLLPVSHKNAIARRLEKRPPRRARGRRKTRESNVPSGNIVERLRAMAADLDQFRRDKVEDELSEAADVIERLRAELDRMEARLAGTQTAAADSSAASQ</sequence>
<evidence type="ECO:0000313" key="3">
    <source>
        <dbReference type="EMBL" id="MDQ0301650.1"/>
    </source>
</evidence>
<dbReference type="RefSeq" id="WP_307018156.1">
    <property type="nucleotide sequence ID" value="NZ_JAUSUI010000001.1"/>
</dbReference>
<proteinExistence type="predicted"/>
<name>A0ABU0B752_9HYPH</name>
<reference evidence="3 4" key="1">
    <citation type="submission" date="2023-07" db="EMBL/GenBank/DDBJ databases">
        <title>Genomic Encyclopedia of Type Strains, Phase IV (KMG-IV): sequencing the most valuable type-strain genomes for metagenomic binning, comparative biology and taxonomic classification.</title>
        <authorList>
            <person name="Goeker M."/>
        </authorList>
    </citation>
    <scope>NUCLEOTIDE SEQUENCE [LARGE SCALE GENOMIC DNA]</scope>
    <source>
        <strain evidence="3 4">DSM 2457</strain>
    </source>
</reference>
<gene>
    <name evidence="3" type="ORF">J2S75_000661</name>
</gene>
<protein>
    <submittedName>
        <fullName evidence="3">Uncharacterized protein</fullName>
    </submittedName>
</protein>
<comment type="caution">
    <text evidence="3">The sequence shown here is derived from an EMBL/GenBank/DDBJ whole genome shotgun (WGS) entry which is preliminary data.</text>
</comment>
<keyword evidence="1" id="KW-0175">Coiled coil</keyword>
<dbReference type="EMBL" id="JAUSUI010000001">
    <property type="protein sequence ID" value="MDQ0301650.1"/>
    <property type="molecule type" value="Genomic_DNA"/>
</dbReference>
<evidence type="ECO:0000256" key="1">
    <source>
        <dbReference type="SAM" id="Coils"/>
    </source>
</evidence>